<evidence type="ECO:0000313" key="2">
    <source>
        <dbReference type="Proteomes" id="UP001218218"/>
    </source>
</evidence>
<proteinExistence type="predicted"/>
<gene>
    <name evidence="1" type="ORF">DFH08DRAFT_904443</name>
</gene>
<accession>A0AAD7E8L3</accession>
<keyword evidence="2" id="KW-1185">Reference proteome</keyword>
<protein>
    <submittedName>
        <fullName evidence="1">Uncharacterized protein</fullName>
    </submittedName>
</protein>
<organism evidence="1 2">
    <name type="scientific">Mycena albidolilacea</name>
    <dbReference type="NCBI Taxonomy" id="1033008"/>
    <lineage>
        <taxon>Eukaryota</taxon>
        <taxon>Fungi</taxon>
        <taxon>Dikarya</taxon>
        <taxon>Basidiomycota</taxon>
        <taxon>Agaricomycotina</taxon>
        <taxon>Agaricomycetes</taxon>
        <taxon>Agaricomycetidae</taxon>
        <taxon>Agaricales</taxon>
        <taxon>Marasmiineae</taxon>
        <taxon>Mycenaceae</taxon>
        <taxon>Mycena</taxon>
    </lineage>
</organism>
<reference evidence="1" key="1">
    <citation type="submission" date="2023-03" db="EMBL/GenBank/DDBJ databases">
        <title>Massive genome expansion in bonnet fungi (Mycena s.s.) driven by repeated elements and novel gene families across ecological guilds.</title>
        <authorList>
            <consortium name="Lawrence Berkeley National Laboratory"/>
            <person name="Harder C.B."/>
            <person name="Miyauchi S."/>
            <person name="Viragh M."/>
            <person name="Kuo A."/>
            <person name="Thoen E."/>
            <person name="Andreopoulos B."/>
            <person name="Lu D."/>
            <person name="Skrede I."/>
            <person name="Drula E."/>
            <person name="Henrissat B."/>
            <person name="Morin E."/>
            <person name="Kohler A."/>
            <person name="Barry K."/>
            <person name="LaButti K."/>
            <person name="Morin E."/>
            <person name="Salamov A."/>
            <person name="Lipzen A."/>
            <person name="Mereny Z."/>
            <person name="Hegedus B."/>
            <person name="Baldrian P."/>
            <person name="Stursova M."/>
            <person name="Weitz H."/>
            <person name="Taylor A."/>
            <person name="Grigoriev I.V."/>
            <person name="Nagy L.G."/>
            <person name="Martin F."/>
            <person name="Kauserud H."/>
        </authorList>
    </citation>
    <scope>NUCLEOTIDE SEQUENCE</scope>
    <source>
        <strain evidence="1">CBHHK002</strain>
    </source>
</reference>
<sequence>MSPIEAQIHRARSLKIHFHGSKEADSRAQIQMSQLLAQHFSRWEELCLGLTSNILPLLITIHGRLASLERLWIQWNDSERPDSLDCFWAAPSLVDFGAIHEDHFVPIWLPIHQLTRLELNAPWETHKGILKLAHSLIQVHIEIEFDDDELWLDTDELVNLSHLRRRLYVTHPGAFQGFP</sequence>
<comment type="caution">
    <text evidence="1">The sequence shown here is derived from an EMBL/GenBank/DDBJ whole genome shotgun (WGS) entry which is preliminary data.</text>
</comment>
<evidence type="ECO:0000313" key="1">
    <source>
        <dbReference type="EMBL" id="KAJ7302970.1"/>
    </source>
</evidence>
<name>A0AAD7E8L3_9AGAR</name>
<dbReference type="Proteomes" id="UP001218218">
    <property type="component" value="Unassembled WGS sequence"/>
</dbReference>
<dbReference type="AlphaFoldDB" id="A0AAD7E8L3"/>
<dbReference type="EMBL" id="JARIHO010000109">
    <property type="protein sequence ID" value="KAJ7302970.1"/>
    <property type="molecule type" value="Genomic_DNA"/>
</dbReference>